<proteinExistence type="predicted"/>
<organism evidence="1 2">
    <name type="scientific">Protopolystoma xenopodis</name>
    <dbReference type="NCBI Taxonomy" id="117903"/>
    <lineage>
        <taxon>Eukaryota</taxon>
        <taxon>Metazoa</taxon>
        <taxon>Spiralia</taxon>
        <taxon>Lophotrochozoa</taxon>
        <taxon>Platyhelminthes</taxon>
        <taxon>Monogenea</taxon>
        <taxon>Polyopisthocotylea</taxon>
        <taxon>Polystomatidea</taxon>
        <taxon>Polystomatidae</taxon>
        <taxon>Protopolystoma</taxon>
    </lineage>
</organism>
<name>A0A3S5CMU8_9PLAT</name>
<sequence length="105" mass="11752">MGKTLVEGHRQVNPAGFRSPLQQLCAIRCLPCYRPRRLALVAEATRSVPPVLHGLNEGIDMSVPTSTLKHISIKTRRLRRQMDLNQQPFRGEGWCPPGLGKLIQS</sequence>
<evidence type="ECO:0000313" key="1">
    <source>
        <dbReference type="EMBL" id="VEL33793.1"/>
    </source>
</evidence>
<reference evidence="1" key="1">
    <citation type="submission" date="2018-11" db="EMBL/GenBank/DDBJ databases">
        <authorList>
            <consortium name="Pathogen Informatics"/>
        </authorList>
    </citation>
    <scope>NUCLEOTIDE SEQUENCE</scope>
</reference>
<protein>
    <submittedName>
        <fullName evidence="1">Uncharacterized protein</fullName>
    </submittedName>
</protein>
<dbReference type="Proteomes" id="UP000784294">
    <property type="component" value="Unassembled WGS sequence"/>
</dbReference>
<dbReference type="AlphaFoldDB" id="A0A3S5CMU8"/>
<evidence type="ECO:0000313" key="2">
    <source>
        <dbReference type="Proteomes" id="UP000784294"/>
    </source>
</evidence>
<keyword evidence="2" id="KW-1185">Reference proteome</keyword>
<gene>
    <name evidence="1" type="ORF">PXEA_LOCUS27233</name>
</gene>
<dbReference type="EMBL" id="CAAALY010246403">
    <property type="protein sequence ID" value="VEL33793.1"/>
    <property type="molecule type" value="Genomic_DNA"/>
</dbReference>
<accession>A0A3S5CMU8</accession>
<comment type="caution">
    <text evidence="1">The sequence shown here is derived from an EMBL/GenBank/DDBJ whole genome shotgun (WGS) entry which is preliminary data.</text>
</comment>